<gene>
    <name evidence="1" type="ORF">EQP59_05190</name>
</gene>
<accession>A0A3R5UXJ9</accession>
<protein>
    <submittedName>
        <fullName evidence="1">Uncharacterized protein</fullName>
    </submittedName>
</protein>
<dbReference type="OrthoDB" id="1263873at2"/>
<reference evidence="1 2" key="1">
    <citation type="submission" date="2019-01" db="EMBL/GenBank/DDBJ databases">
        <title>Whole Genome of Ornithobacterium rhinotracheale FARPER-174b.</title>
        <authorList>
            <person name="Tataje-Lavanda L.A."/>
            <person name="Montalvan A."/>
            <person name="Montesinos R."/>
            <person name="Zimic M."/>
            <person name="Fernandez-Sanchez M."/>
            <person name="Fernandez-Diaz M."/>
        </authorList>
    </citation>
    <scope>NUCLEOTIDE SEQUENCE [LARGE SCALE GENOMIC DNA]</scope>
    <source>
        <strain evidence="1 2">FARPER-174b</strain>
    </source>
</reference>
<name>A0A3R5UXJ9_ORNRH</name>
<dbReference type="AlphaFoldDB" id="A0A3R5UXJ9"/>
<evidence type="ECO:0000313" key="1">
    <source>
        <dbReference type="EMBL" id="QAR30774.1"/>
    </source>
</evidence>
<sequence>MKNTLQLTVIFILYVLINSCKGNNDNISSVNNNNETVIEDEWNKNTQTIVHENDSVEYEENDEFISNFLFNQWKGKYELVQEDLIDGWGRESMCFTELVLIAPDSCIYRSWLADENGKRYAKEDNYQEYVGGMVATSEKDSIEFYTKKVLAGGNNTLSPLLTLTKSNDKFYLHSVLIPNSRDEIHKISVDK</sequence>
<dbReference type="EMBL" id="CP035107">
    <property type="protein sequence ID" value="QAR30774.1"/>
    <property type="molecule type" value="Genomic_DNA"/>
</dbReference>
<organism evidence="1 2">
    <name type="scientific">Ornithobacterium rhinotracheale</name>
    <dbReference type="NCBI Taxonomy" id="28251"/>
    <lineage>
        <taxon>Bacteria</taxon>
        <taxon>Pseudomonadati</taxon>
        <taxon>Bacteroidota</taxon>
        <taxon>Flavobacteriia</taxon>
        <taxon>Flavobacteriales</taxon>
        <taxon>Weeksellaceae</taxon>
        <taxon>Ornithobacterium</taxon>
    </lineage>
</organism>
<proteinExistence type="predicted"/>
<dbReference type="RefSeq" id="WP_128501249.1">
    <property type="nucleotide sequence ID" value="NZ_CP035107.1"/>
</dbReference>
<evidence type="ECO:0000313" key="2">
    <source>
        <dbReference type="Proteomes" id="UP000287701"/>
    </source>
</evidence>
<dbReference type="Proteomes" id="UP000287701">
    <property type="component" value="Chromosome"/>
</dbReference>